<proteinExistence type="predicted"/>
<feature type="non-terminal residue" evidence="1">
    <location>
        <position position="1"/>
    </location>
</feature>
<feature type="non-terminal residue" evidence="1">
    <location>
        <position position="302"/>
    </location>
</feature>
<protein>
    <submittedName>
        <fullName evidence="1">Uncharacterized protein</fullName>
    </submittedName>
</protein>
<accession>X1BI53</accession>
<reference evidence="1" key="1">
    <citation type="journal article" date="2014" name="Front. Microbiol.">
        <title>High frequency of phylogenetically diverse reductive dehalogenase-homologous genes in deep subseafloor sedimentary metagenomes.</title>
        <authorList>
            <person name="Kawai M."/>
            <person name="Futagami T."/>
            <person name="Toyoda A."/>
            <person name="Takaki Y."/>
            <person name="Nishi S."/>
            <person name="Hori S."/>
            <person name="Arai W."/>
            <person name="Tsubouchi T."/>
            <person name="Morono Y."/>
            <person name="Uchiyama I."/>
            <person name="Ito T."/>
            <person name="Fujiyama A."/>
            <person name="Inagaki F."/>
            <person name="Takami H."/>
        </authorList>
    </citation>
    <scope>NUCLEOTIDE SEQUENCE</scope>
    <source>
        <strain evidence="1">Expedition CK06-06</strain>
    </source>
</reference>
<sequence>PKLDKDNVNQEMLEYLIQHERTEKPSSDTFYKILVTQKPSLIKQIFSKWPEFKNENLTSKLRIDGNFRDFVFQSNPNEMFYNDIEKTEYLLSLYNFSNDELLARLYGKIVKLNNDGIIHHLSLTLAARNKLFSDPQHPVPLSKILHAIYDKVSNRELAPASGILNLAIKQYFELLPYFFSLSALVATVIMMLKLHDDSRERTRYTEQLQTCLNEIDRIPKLSPALNEFFNQFSEEILSNGLSDPLSHNPIFLSAVILSDFQTYSASATLFKYYFRDNNPSMFTNQPITPFKYARNINLIHGI</sequence>
<evidence type="ECO:0000313" key="1">
    <source>
        <dbReference type="EMBL" id="GAG83788.1"/>
    </source>
</evidence>
<name>X1BI53_9ZZZZ</name>
<organism evidence="1">
    <name type="scientific">marine sediment metagenome</name>
    <dbReference type="NCBI Taxonomy" id="412755"/>
    <lineage>
        <taxon>unclassified sequences</taxon>
        <taxon>metagenomes</taxon>
        <taxon>ecological metagenomes</taxon>
    </lineage>
</organism>
<dbReference type="AlphaFoldDB" id="X1BI53"/>
<comment type="caution">
    <text evidence="1">The sequence shown here is derived from an EMBL/GenBank/DDBJ whole genome shotgun (WGS) entry which is preliminary data.</text>
</comment>
<gene>
    <name evidence="1" type="ORF">S01H4_31875</name>
</gene>
<dbReference type="EMBL" id="BART01016600">
    <property type="protein sequence ID" value="GAG83788.1"/>
    <property type="molecule type" value="Genomic_DNA"/>
</dbReference>